<feature type="compositionally biased region" description="Basic and acidic residues" evidence="1">
    <location>
        <begin position="381"/>
        <end position="397"/>
    </location>
</feature>
<feature type="compositionally biased region" description="Low complexity" evidence="1">
    <location>
        <begin position="297"/>
        <end position="308"/>
    </location>
</feature>
<dbReference type="EMBL" id="CAJQZP010000359">
    <property type="protein sequence ID" value="CAG4957684.1"/>
    <property type="molecule type" value="Genomic_DNA"/>
</dbReference>
<sequence>MITSILILYTCLLIALVVTIPTQQEVLLKGNPALFWDQANNINAKIPIDVRISKIQSAVPTISLPNPAGLLHKENQPNSVIDQLLYNSVINNPGLLNILRGFQSSNYALQNEMQNSERIPNIINNYIILPPDVLDSSGSQVKCAFNDPNSCIRVKKNASKRPKDVPKTSNQPTISDTLHLSEFSKKVVRNKQNLNKNQQRTHVPKREETVSADVNNHSNKKDLMKNALKKSLHEKNKSKLHNHLFKTKEFQPKQHSLNETWSNEDINTNIRNEIEDTKIAQQQEENGKSLLDLQSPLNVLNKTNVTNNNRKHKNSLKKSNTTNSKSQIVLQNKKQQEANELPHKKHSKQDKRTMISCSYMRKKMFLENIMETNITTENDGNEDKRVSNKASKEEGEVIQRSIQFQSPRLLDNPGFRTRKVDEINEKYEPYYYHNVFQNTNDDFNKYYLDDTTEICSTSIIPKNNLKSCNKSNHSSTGIKSMRKDANVETVYAPAKLAKYGLAL</sequence>
<feature type="region of interest" description="Disordered" evidence="1">
    <location>
        <begin position="290"/>
        <end position="329"/>
    </location>
</feature>
<feature type="chain" id="PRO_5035811579" evidence="2">
    <location>
        <begin position="20"/>
        <end position="503"/>
    </location>
</feature>
<organism evidence="3 4">
    <name type="scientific">Parnassius apollo</name>
    <name type="common">Apollo butterfly</name>
    <name type="synonym">Papilio apollo</name>
    <dbReference type="NCBI Taxonomy" id="110799"/>
    <lineage>
        <taxon>Eukaryota</taxon>
        <taxon>Metazoa</taxon>
        <taxon>Ecdysozoa</taxon>
        <taxon>Arthropoda</taxon>
        <taxon>Hexapoda</taxon>
        <taxon>Insecta</taxon>
        <taxon>Pterygota</taxon>
        <taxon>Neoptera</taxon>
        <taxon>Endopterygota</taxon>
        <taxon>Lepidoptera</taxon>
        <taxon>Glossata</taxon>
        <taxon>Ditrysia</taxon>
        <taxon>Papilionoidea</taxon>
        <taxon>Papilionidae</taxon>
        <taxon>Parnassiinae</taxon>
        <taxon>Parnassini</taxon>
        <taxon>Parnassius</taxon>
        <taxon>Parnassius</taxon>
    </lineage>
</organism>
<evidence type="ECO:0000313" key="3">
    <source>
        <dbReference type="EMBL" id="CAG4957684.1"/>
    </source>
</evidence>
<feature type="region of interest" description="Disordered" evidence="1">
    <location>
        <begin position="376"/>
        <end position="397"/>
    </location>
</feature>
<gene>
    <name evidence="3" type="ORF">PAPOLLO_LOCUS5758</name>
</gene>
<feature type="region of interest" description="Disordered" evidence="1">
    <location>
        <begin position="156"/>
        <end position="175"/>
    </location>
</feature>
<feature type="compositionally biased region" description="Low complexity" evidence="1">
    <location>
        <begin position="317"/>
        <end position="326"/>
    </location>
</feature>
<name>A0A8S3WFZ1_PARAO</name>
<evidence type="ECO:0000313" key="4">
    <source>
        <dbReference type="Proteomes" id="UP000691718"/>
    </source>
</evidence>
<comment type="caution">
    <text evidence="3">The sequence shown here is derived from an EMBL/GenBank/DDBJ whole genome shotgun (WGS) entry which is preliminary data.</text>
</comment>
<feature type="signal peptide" evidence="2">
    <location>
        <begin position="1"/>
        <end position="19"/>
    </location>
</feature>
<evidence type="ECO:0000256" key="2">
    <source>
        <dbReference type="SAM" id="SignalP"/>
    </source>
</evidence>
<dbReference type="AlphaFoldDB" id="A0A8S3WFZ1"/>
<evidence type="ECO:0000256" key="1">
    <source>
        <dbReference type="SAM" id="MobiDB-lite"/>
    </source>
</evidence>
<protein>
    <submittedName>
        <fullName evidence="3">(apollo) hypothetical protein</fullName>
    </submittedName>
</protein>
<accession>A0A8S3WFZ1</accession>
<keyword evidence="4" id="KW-1185">Reference proteome</keyword>
<dbReference type="Proteomes" id="UP000691718">
    <property type="component" value="Unassembled WGS sequence"/>
</dbReference>
<proteinExistence type="predicted"/>
<reference evidence="3" key="1">
    <citation type="submission" date="2021-04" db="EMBL/GenBank/DDBJ databases">
        <authorList>
            <person name="Tunstrom K."/>
        </authorList>
    </citation>
    <scope>NUCLEOTIDE SEQUENCE</scope>
</reference>
<keyword evidence="2" id="KW-0732">Signal</keyword>